<gene>
    <name evidence="1" type="ORF">G6F51_014645</name>
</gene>
<evidence type="ECO:0000313" key="2">
    <source>
        <dbReference type="Proteomes" id="UP000717996"/>
    </source>
</evidence>
<accession>A0A9P6XLR6</accession>
<dbReference type="AlphaFoldDB" id="A0A9P6XLR6"/>
<organism evidence="1 2">
    <name type="scientific">Rhizopus oryzae</name>
    <name type="common">Mucormycosis agent</name>
    <name type="synonym">Rhizopus arrhizus var. delemar</name>
    <dbReference type="NCBI Taxonomy" id="64495"/>
    <lineage>
        <taxon>Eukaryota</taxon>
        <taxon>Fungi</taxon>
        <taxon>Fungi incertae sedis</taxon>
        <taxon>Mucoromycota</taxon>
        <taxon>Mucoromycotina</taxon>
        <taxon>Mucoromycetes</taxon>
        <taxon>Mucorales</taxon>
        <taxon>Mucorineae</taxon>
        <taxon>Rhizopodaceae</taxon>
        <taxon>Rhizopus</taxon>
    </lineage>
</organism>
<comment type="caution">
    <text evidence="1">The sequence shown here is derived from an EMBL/GenBank/DDBJ whole genome shotgun (WGS) entry which is preliminary data.</text>
</comment>
<name>A0A9P6XLR6_RHIOR</name>
<protein>
    <submittedName>
        <fullName evidence="1">Uncharacterized protein</fullName>
    </submittedName>
</protein>
<proteinExistence type="predicted"/>
<dbReference type="EMBL" id="JAANIT010013485">
    <property type="protein sequence ID" value="KAG1521953.1"/>
    <property type="molecule type" value="Genomic_DNA"/>
</dbReference>
<dbReference type="Proteomes" id="UP000717996">
    <property type="component" value="Unassembled WGS sequence"/>
</dbReference>
<reference evidence="1" key="1">
    <citation type="journal article" date="2020" name="Microb. Genom.">
        <title>Genetic diversity of clinical and environmental Mucorales isolates obtained from an investigation of mucormycosis cases among solid organ transplant recipients.</title>
        <authorList>
            <person name="Nguyen M.H."/>
            <person name="Kaul D."/>
            <person name="Muto C."/>
            <person name="Cheng S.J."/>
            <person name="Richter R.A."/>
            <person name="Bruno V.M."/>
            <person name="Liu G."/>
            <person name="Beyhan S."/>
            <person name="Sundermann A.J."/>
            <person name="Mounaud S."/>
            <person name="Pasculle A.W."/>
            <person name="Nierman W.C."/>
            <person name="Driscoll E."/>
            <person name="Cumbie R."/>
            <person name="Clancy C.J."/>
            <person name="Dupont C.L."/>
        </authorList>
    </citation>
    <scope>NUCLEOTIDE SEQUENCE</scope>
    <source>
        <strain evidence="1">GL16</strain>
    </source>
</reference>
<evidence type="ECO:0000313" key="1">
    <source>
        <dbReference type="EMBL" id="KAG1521953.1"/>
    </source>
</evidence>
<sequence length="92" mass="8970">MLKSRCSLPLSSTDQAGRGVAAGYSELGIASTTGTLSSSPMAAASAKIASASPCQLVCPVAVRCQVPDNWPGCCNASAVTSAINAAGVGVPT</sequence>